<dbReference type="EMBL" id="LAZR01008446">
    <property type="protein sequence ID" value="KKM78718.1"/>
    <property type="molecule type" value="Genomic_DNA"/>
</dbReference>
<accession>A0A0F9K9S9</accession>
<protein>
    <submittedName>
        <fullName evidence="1">Uncharacterized protein</fullName>
    </submittedName>
</protein>
<organism evidence="1">
    <name type="scientific">marine sediment metagenome</name>
    <dbReference type="NCBI Taxonomy" id="412755"/>
    <lineage>
        <taxon>unclassified sequences</taxon>
        <taxon>metagenomes</taxon>
        <taxon>ecological metagenomes</taxon>
    </lineage>
</organism>
<reference evidence="1" key="1">
    <citation type="journal article" date="2015" name="Nature">
        <title>Complex archaea that bridge the gap between prokaryotes and eukaryotes.</title>
        <authorList>
            <person name="Spang A."/>
            <person name="Saw J.H."/>
            <person name="Jorgensen S.L."/>
            <person name="Zaremba-Niedzwiedzka K."/>
            <person name="Martijn J."/>
            <person name="Lind A.E."/>
            <person name="van Eijk R."/>
            <person name="Schleper C."/>
            <person name="Guy L."/>
            <person name="Ettema T.J."/>
        </authorList>
    </citation>
    <scope>NUCLEOTIDE SEQUENCE</scope>
</reference>
<proteinExistence type="predicted"/>
<evidence type="ECO:0000313" key="1">
    <source>
        <dbReference type="EMBL" id="KKM78718.1"/>
    </source>
</evidence>
<gene>
    <name evidence="1" type="ORF">LCGC14_1357180</name>
</gene>
<comment type="caution">
    <text evidence="1">The sequence shown here is derived from an EMBL/GenBank/DDBJ whole genome shotgun (WGS) entry which is preliminary data.</text>
</comment>
<dbReference type="AlphaFoldDB" id="A0A0F9K9S9"/>
<name>A0A0F9K9S9_9ZZZZ</name>
<sequence length="139" mass="14338">MPNITVYNLHSSPLTLPGGHYTSAIVAGGSATFNVPDIDEFVEESRFASLLSSGYVRWEASTGGMALNYQLVSWGGGSASTTATVTGVAATDLVFATLNASTNAVYVEKAVRTAPNTVTITFSGDPGASTTVALLTMRP</sequence>